<accession>A0AAN9L885</accession>
<comment type="caution">
    <text evidence="1">The sequence shown here is derived from an EMBL/GenBank/DDBJ whole genome shotgun (WGS) entry which is preliminary data.</text>
</comment>
<evidence type="ECO:0000313" key="2">
    <source>
        <dbReference type="Proteomes" id="UP001367508"/>
    </source>
</evidence>
<organism evidence="1 2">
    <name type="scientific">Canavalia gladiata</name>
    <name type="common">Sword bean</name>
    <name type="synonym">Dolichos gladiatus</name>
    <dbReference type="NCBI Taxonomy" id="3824"/>
    <lineage>
        <taxon>Eukaryota</taxon>
        <taxon>Viridiplantae</taxon>
        <taxon>Streptophyta</taxon>
        <taxon>Embryophyta</taxon>
        <taxon>Tracheophyta</taxon>
        <taxon>Spermatophyta</taxon>
        <taxon>Magnoliopsida</taxon>
        <taxon>eudicotyledons</taxon>
        <taxon>Gunneridae</taxon>
        <taxon>Pentapetalae</taxon>
        <taxon>rosids</taxon>
        <taxon>fabids</taxon>
        <taxon>Fabales</taxon>
        <taxon>Fabaceae</taxon>
        <taxon>Papilionoideae</taxon>
        <taxon>50 kb inversion clade</taxon>
        <taxon>NPAAA clade</taxon>
        <taxon>indigoferoid/millettioid clade</taxon>
        <taxon>Phaseoleae</taxon>
        <taxon>Canavalia</taxon>
    </lineage>
</organism>
<protein>
    <submittedName>
        <fullName evidence="1">Uncharacterized protein</fullName>
    </submittedName>
</protein>
<proteinExistence type="predicted"/>
<sequence length="144" mass="16720">MLFDDRSHLCAKSEPHGIINRICWRNLNAAFDRGAEVVTVTVSNAELEKREKTNLLRYITFTDRDYKNRIRVSAPSLFRSVERMGRSPSNIARRWQGNLIRGIRFLGFRCSHSWRCCFSKTVPISVPNLSLAKSIIKHLRIFLV</sequence>
<evidence type="ECO:0000313" key="1">
    <source>
        <dbReference type="EMBL" id="KAK7329962.1"/>
    </source>
</evidence>
<keyword evidence="2" id="KW-1185">Reference proteome</keyword>
<dbReference type="AlphaFoldDB" id="A0AAN9L885"/>
<name>A0AAN9L885_CANGL</name>
<gene>
    <name evidence="1" type="ORF">VNO77_24145</name>
</gene>
<dbReference type="Proteomes" id="UP001367508">
    <property type="component" value="Unassembled WGS sequence"/>
</dbReference>
<dbReference type="EMBL" id="JAYMYQ010000005">
    <property type="protein sequence ID" value="KAK7329962.1"/>
    <property type="molecule type" value="Genomic_DNA"/>
</dbReference>
<reference evidence="1 2" key="1">
    <citation type="submission" date="2024-01" db="EMBL/GenBank/DDBJ databases">
        <title>The genomes of 5 underutilized Papilionoideae crops provide insights into root nodulation and disease resistanc.</title>
        <authorList>
            <person name="Jiang F."/>
        </authorList>
    </citation>
    <scope>NUCLEOTIDE SEQUENCE [LARGE SCALE GENOMIC DNA]</scope>
    <source>
        <strain evidence="1">LVBAO_FW01</strain>
        <tissue evidence="1">Leaves</tissue>
    </source>
</reference>